<sequence>MFSGSYWPKVKSSKICRGRGKFWAYNVCWKHNQNCAAAAQDKADIILGKDEFSRSAATHLHVRKEPQEGNFCSEEAMDADMNSLGFGFHLGSDGAATGWSQSGFSFAPSTTASGPSPTAGAGVTIGGVEIAGGSGVFVASGFEGEDFEADQSVTTEVTADAGAPQTVTFKGGPYTMKFSKDFDTANFIRFEGDGSGAPDTSTFVLCMFGNYTAVKLCGSSQAPC</sequence>
<accession>A0ABY8U3U5</accession>
<gene>
    <name evidence="1" type="ORF">OEZ85_012748</name>
</gene>
<keyword evidence="2" id="KW-1185">Reference proteome</keyword>
<evidence type="ECO:0000313" key="2">
    <source>
        <dbReference type="Proteomes" id="UP001244341"/>
    </source>
</evidence>
<organism evidence="1 2">
    <name type="scientific">Tetradesmus obliquus</name>
    <name type="common">Green alga</name>
    <name type="synonym">Acutodesmus obliquus</name>
    <dbReference type="NCBI Taxonomy" id="3088"/>
    <lineage>
        <taxon>Eukaryota</taxon>
        <taxon>Viridiplantae</taxon>
        <taxon>Chlorophyta</taxon>
        <taxon>core chlorophytes</taxon>
        <taxon>Chlorophyceae</taxon>
        <taxon>CS clade</taxon>
        <taxon>Sphaeropleales</taxon>
        <taxon>Scenedesmaceae</taxon>
        <taxon>Tetradesmus</taxon>
    </lineage>
</organism>
<dbReference type="EMBL" id="CP126214">
    <property type="protein sequence ID" value="WIA16015.1"/>
    <property type="molecule type" value="Genomic_DNA"/>
</dbReference>
<name>A0ABY8U3U5_TETOB</name>
<evidence type="ECO:0000313" key="1">
    <source>
        <dbReference type="EMBL" id="WIA16015.1"/>
    </source>
</evidence>
<dbReference type="Proteomes" id="UP001244341">
    <property type="component" value="Chromosome 7b"/>
</dbReference>
<proteinExistence type="predicted"/>
<protein>
    <submittedName>
        <fullName evidence="1">Uncharacterized protein</fullName>
    </submittedName>
</protein>
<reference evidence="1 2" key="1">
    <citation type="submission" date="2023-05" db="EMBL/GenBank/DDBJ databases">
        <title>A 100% complete, gapless, phased diploid assembly of the Scenedesmus obliquus UTEX 3031 genome.</title>
        <authorList>
            <person name="Biondi T.C."/>
            <person name="Hanschen E.R."/>
            <person name="Kwon T."/>
            <person name="Eng W."/>
            <person name="Kruse C.P.S."/>
            <person name="Koehler S.I."/>
            <person name="Kunde Y."/>
            <person name="Gleasner C.D."/>
            <person name="You Mak K.T."/>
            <person name="Polle J."/>
            <person name="Hovde B.T."/>
            <person name="Starkenburg S.R."/>
        </authorList>
    </citation>
    <scope>NUCLEOTIDE SEQUENCE [LARGE SCALE GENOMIC DNA]</scope>
    <source>
        <strain evidence="1 2">DOE0152z</strain>
    </source>
</reference>